<dbReference type="Proteomes" id="UP001162483">
    <property type="component" value="Unassembled WGS sequence"/>
</dbReference>
<proteinExistence type="predicted"/>
<keyword evidence="3" id="KW-1185">Reference proteome</keyword>
<protein>
    <submittedName>
        <fullName evidence="2">Uncharacterized protein</fullName>
    </submittedName>
</protein>
<organism evidence="2 3">
    <name type="scientific">Staurois parvus</name>
    <dbReference type="NCBI Taxonomy" id="386267"/>
    <lineage>
        <taxon>Eukaryota</taxon>
        <taxon>Metazoa</taxon>
        <taxon>Chordata</taxon>
        <taxon>Craniata</taxon>
        <taxon>Vertebrata</taxon>
        <taxon>Euteleostomi</taxon>
        <taxon>Amphibia</taxon>
        <taxon>Batrachia</taxon>
        <taxon>Anura</taxon>
        <taxon>Neobatrachia</taxon>
        <taxon>Ranoidea</taxon>
        <taxon>Ranidae</taxon>
        <taxon>Staurois</taxon>
    </lineage>
</organism>
<sequence>MSGRGKQGGKARLRPRPDRPGLVCSSPSVVFTVCSGRATMPSGSGPELPSI</sequence>
<feature type="region of interest" description="Disordered" evidence="1">
    <location>
        <begin position="1"/>
        <end position="25"/>
    </location>
</feature>
<dbReference type="EMBL" id="CATNWA010021401">
    <property type="protein sequence ID" value="CAI9622531.1"/>
    <property type="molecule type" value="Genomic_DNA"/>
</dbReference>
<reference evidence="2" key="1">
    <citation type="submission" date="2023-05" db="EMBL/GenBank/DDBJ databases">
        <authorList>
            <person name="Stuckert A."/>
        </authorList>
    </citation>
    <scope>NUCLEOTIDE SEQUENCE</scope>
</reference>
<evidence type="ECO:0000313" key="3">
    <source>
        <dbReference type="Proteomes" id="UP001162483"/>
    </source>
</evidence>
<evidence type="ECO:0000313" key="2">
    <source>
        <dbReference type="EMBL" id="CAI9622531.1"/>
    </source>
</evidence>
<gene>
    <name evidence="2" type="ORF">SPARVUS_LOCUS16304395</name>
</gene>
<name>A0ABN9HRD8_9NEOB</name>
<comment type="caution">
    <text evidence="2">The sequence shown here is derived from an EMBL/GenBank/DDBJ whole genome shotgun (WGS) entry which is preliminary data.</text>
</comment>
<evidence type="ECO:0000256" key="1">
    <source>
        <dbReference type="SAM" id="MobiDB-lite"/>
    </source>
</evidence>
<accession>A0ABN9HRD8</accession>